<dbReference type="GO" id="GO:0000160">
    <property type="term" value="P:phosphorelay signal transduction system"/>
    <property type="evidence" value="ECO:0007669"/>
    <property type="project" value="InterPro"/>
</dbReference>
<dbReference type="InterPro" id="IPR001789">
    <property type="entry name" value="Sig_transdc_resp-reg_receiver"/>
</dbReference>
<comment type="caution">
    <text evidence="4">The sequence shown here is derived from an EMBL/GenBank/DDBJ whole genome shotgun (WGS) entry which is preliminary data.</text>
</comment>
<evidence type="ECO:0000313" key="5">
    <source>
        <dbReference type="Proteomes" id="UP000231553"/>
    </source>
</evidence>
<dbReference type="Proteomes" id="UP000231553">
    <property type="component" value="Unassembled WGS sequence"/>
</dbReference>
<sequence length="129" mass="14207">MTQHAQRCLIVDDSSFDQRMMARAVSKLDRPVDILFAATLDDARQVLALGEVALILLDNTLPDGKGANFALELAEHADWAEIPVIIVSDWPSPFMWQKAKQAGVAHVVNKSEFGPDLVARMLPEPAVMQ</sequence>
<proteinExistence type="predicted"/>
<dbReference type="PROSITE" id="PS50110">
    <property type="entry name" value="RESPONSE_REGULATORY"/>
    <property type="match status" value="1"/>
</dbReference>
<gene>
    <name evidence="4" type="ORF">CVM52_06970</name>
</gene>
<dbReference type="Pfam" id="PF00072">
    <property type="entry name" value="Response_reg"/>
    <property type="match status" value="1"/>
</dbReference>
<dbReference type="InterPro" id="IPR050595">
    <property type="entry name" value="Bact_response_regulator"/>
</dbReference>
<dbReference type="PANTHER" id="PTHR44591:SF3">
    <property type="entry name" value="RESPONSE REGULATORY DOMAIN-CONTAINING PROTEIN"/>
    <property type="match status" value="1"/>
</dbReference>
<dbReference type="InterPro" id="IPR011006">
    <property type="entry name" value="CheY-like_superfamily"/>
</dbReference>
<accession>A0A2M8J3Q8</accession>
<keyword evidence="1 2" id="KW-0597">Phosphoprotein</keyword>
<organism evidence="4 5">
    <name type="scientific">Pseudooceanicola lipolyticus</name>
    <dbReference type="NCBI Taxonomy" id="2029104"/>
    <lineage>
        <taxon>Bacteria</taxon>
        <taxon>Pseudomonadati</taxon>
        <taxon>Pseudomonadota</taxon>
        <taxon>Alphaproteobacteria</taxon>
        <taxon>Rhodobacterales</taxon>
        <taxon>Paracoccaceae</taxon>
        <taxon>Pseudooceanicola</taxon>
    </lineage>
</organism>
<feature type="modified residue" description="4-aspartylphosphate" evidence="2">
    <location>
        <position position="58"/>
    </location>
</feature>
<dbReference type="OrthoDB" id="9789181at2"/>
<dbReference type="PANTHER" id="PTHR44591">
    <property type="entry name" value="STRESS RESPONSE REGULATOR PROTEIN 1"/>
    <property type="match status" value="1"/>
</dbReference>
<evidence type="ECO:0000259" key="3">
    <source>
        <dbReference type="PROSITE" id="PS50110"/>
    </source>
</evidence>
<dbReference type="EMBL" id="PGTB01000015">
    <property type="protein sequence ID" value="PJE37407.1"/>
    <property type="molecule type" value="Genomic_DNA"/>
</dbReference>
<dbReference type="AlphaFoldDB" id="A0A2M8J3Q8"/>
<dbReference type="RefSeq" id="WP_100161789.1">
    <property type="nucleotide sequence ID" value="NZ_PGTB01000015.1"/>
</dbReference>
<protein>
    <submittedName>
        <fullName evidence="4">Response regulator</fullName>
    </submittedName>
</protein>
<dbReference type="Gene3D" id="3.40.50.2300">
    <property type="match status" value="1"/>
</dbReference>
<feature type="domain" description="Response regulatory" evidence="3">
    <location>
        <begin position="7"/>
        <end position="125"/>
    </location>
</feature>
<keyword evidence="5" id="KW-1185">Reference proteome</keyword>
<reference evidence="4 5" key="1">
    <citation type="journal article" date="2018" name="Int. J. Syst. Evol. Microbiol.">
        <title>Pseudooceanicola lipolyticus sp. nov., a marine alphaproteobacterium, reclassification of Oceanicola flagellatus as Pseudooceanicola flagellatus comb. nov. and emended description of the genus Pseudooceanicola.</title>
        <authorList>
            <person name="Huang M.-M."/>
            <person name="Guo L.-L."/>
            <person name="Wu Y.-H."/>
            <person name="Lai Q.-L."/>
            <person name="Shao Z.-Z."/>
            <person name="Wang C.-S."/>
            <person name="Wu M."/>
            <person name="Xu X.-W."/>
        </authorList>
    </citation>
    <scope>NUCLEOTIDE SEQUENCE [LARGE SCALE GENOMIC DNA]</scope>
    <source>
        <strain evidence="4 5">157</strain>
    </source>
</reference>
<dbReference type="SMART" id="SM00448">
    <property type="entry name" value="REC"/>
    <property type="match status" value="1"/>
</dbReference>
<dbReference type="SUPFAM" id="SSF52172">
    <property type="entry name" value="CheY-like"/>
    <property type="match status" value="1"/>
</dbReference>
<name>A0A2M8J3Q8_9RHOB</name>
<evidence type="ECO:0000256" key="1">
    <source>
        <dbReference type="ARBA" id="ARBA00022553"/>
    </source>
</evidence>
<dbReference type="CDD" id="cd00156">
    <property type="entry name" value="REC"/>
    <property type="match status" value="1"/>
</dbReference>
<evidence type="ECO:0000256" key="2">
    <source>
        <dbReference type="PROSITE-ProRule" id="PRU00169"/>
    </source>
</evidence>
<evidence type="ECO:0000313" key="4">
    <source>
        <dbReference type="EMBL" id="PJE37407.1"/>
    </source>
</evidence>